<proteinExistence type="predicted"/>
<evidence type="ECO:0000313" key="2">
    <source>
        <dbReference type="Proteomes" id="UP000198816"/>
    </source>
</evidence>
<gene>
    <name evidence="1" type="ORF">SAMN05421783_1016</name>
</gene>
<accession>A0A1H2PYW5</accession>
<sequence length="90" mass="10530">MTFDWDEDKATRNLAKHGVAFDEAMSAFDDPLFIDFFDPEHSEDEHRYIRVGSSERGRVLVVSYTERNGVIRLISARSATKRERQTYEEN</sequence>
<dbReference type="Pfam" id="PF04365">
    <property type="entry name" value="BrnT_toxin"/>
    <property type="match status" value="1"/>
</dbReference>
<dbReference type="STRING" id="1058.SAMN05421783_1016"/>
<keyword evidence="2" id="KW-1185">Reference proteome</keyword>
<reference evidence="2" key="1">
    <citation type="submission" date="2016-10" db="EMBL/GenBank/DDBJ databases">
        <authorList>
            <person name="Varghese N."/>
            <person name="Submissions S."/>
        </authorList>
    </citation>
    <scope>NUCLEOTIDE SEQUENCE [LARGE SCALE GENOMIC DNA]</scope>
    <source>
        <strain evidence="2">DSM 217</strain>
    </source>
</reference>
<dbReference type="EMBL" id="FNNZ01000001">
    <property type="protein sequence ID" value="SDW00066.1"/>
    <property type="molecule type" value="Genomic_DNA"/>
</dbReference>
<protein>
    <submittedName>
        <fullName evidence="1">Uncharacterized protein</fullName>
    </submittedName>
</protein>
<dbReference type="Proteomes" id="UP000198816">
    <property type="component" value="Unassembled WGS sequence"/>
</dbReference>
<dbReference type="Gene3D" id="3.10.450.530">
    <property type="entry name" value="Ribonuclease toxin, BrnT, of type II toxin-antitoxin system"/>
    <property type="match status" value="1"/>
</dbReference>
<dbReference type="InterPro" id="IPR038573">
    <property type="entry name" value="BrnT_sf"/>
</dbReference>
<organism evidence="1 2">
    <name type="scientific">Thiocapsa roseopersicina</name>
    <dbReference type="NCBI Taxonomy" id="1058"/>
    <lineage>
        <taxon>Bacteria</taxon>
        <taxon>Pseudomonadati</taxon>
        <taxon>Pseudomonadota</taxon>
        <taxon>Gammaproteobacteria</taxon>
        <taxon>Chromatiales</taxon>
        <taxon>Chromatiaceae</taxon>
        <taxon>Thiocapsa</taxon>
    </lineage>
</organism>
<dbReference type="InterPro" id="IPR007460">
    <property type="entry name" value="BrnT_toxin"/>
</dbReference>
<evidence type="ECO:0000313" key="1">
    <source>
        <dbReference type="EMBL" id="SDW00066.1"/>
    </source>
</evidence>
<dbReference type="OrthoDB" id="9802417at2"/>
<name>A0A1H2PYW5_THIRO</name>
<dbReference type="RefSeq" id="WP_093026893.1">
    <property type="nucleotide sequence ID" value="NZ_FNNZ01000001.1"/>
</dbReference>
<dbReference type="AlphaFoldDB" id="A0A1H2PYW5"/>